<dbReference type="RefSeq" id="WP_012863552.1">
    <property type="nucleotide sequence ID" value="NC_013518.1"/>
</dbReference>
<sequence length="205" mass="24350">MIVLYLGNLLIGQIKNIEELNDFLKEEIERINELRNKGYYVRFPKWAKLKKDYKILPENSITLNSDRFAERKEFLIMSKKNKYGYEPIISNFVGYQKIAKLNFENDDQVEISLNSFEIYENPDGKGIHGRSYVTLLKNKEYISKDKKITEMYNHDVVYAEDISNFQIVADIITERFIQLDIKIKNVEYFNSDIKFVKVWEGNLCM</sequence>
<dbReference type="KEGG" id="str:Sterm_4145"/>
<dbReference type="HOGENOM" id="CLU_1336742_0_0_0"/>
<keyword evidence="2" id="KW-1185">Reference proteome</keyword>
<keyword evidence="1" id="KW-0614">Plasmid</keyword>
<organism evidence="1 2">
    <name type="scientific">Sebaldella termitidis (strain ATCC 33386 / NCTC 11300)</name>
    <dbReference type="NCBI Taxonomy" id="526218"/>
    <lineage>
        <taxon>Bacteria</taxon>
        <taxon>Fusobacteriati</taxon>
        <taxon>Fusobacteriota</taxon>
        <taxon>Fusobacteriia</taxon>
        <taxon>Fusobacteriales</taxon>
        <taxon>Leptotrichiaceae</taxon>
        <taxon>Sebaldella</taxon>
    </lineage>
</organism>
<evidence type="ECO:0000313" key="1">
    <source>
        <dbReference type="EMBL" id="ACZ10977.1"/>
    </source>
</evidence>
<dbReference type="Proteomes" id="UP000000845">
    <property type="component" value="Plasmid pSTERM01"/>
</dbReference>
<geneLocation type="plasmid" evidence="1 2">
    <name>pSTERM01</name>
</geneLocation>
<evidence type="ECO:0000313" key="2">
    <source>
        <dbReference type="Proteomes" id="UP000000845"/>
    </source>
</evidence>
<reference evidence="1 2" key="1">
    <citation type="journal article" date="2010" name="Stand. Genomic Sci.">
        <title>Complete genome sequence of Sebaldella termitidis type strain (NCTC 11300).</title>
        <authorList>
            <person name="Harmon-Smith M."/>
            <person name="Celia L."/>
            <person name="Chertkov O."/>
            <person name="Lapidus A."/>
            <person name="Copeland A."/>
            <person name="Glavina Del Rio T."/>
            <person name="Nolan M."/>
            <person name="Lucas S."/>
            <person name="Tice H."/>
            <person name="Cheng J.F."/>
            <person name="Han C."/>
            <person name="Detter J.C."/>
            <person name="Bruce D."/>
            <person name="Goodwin L."/>
            <person name="Pitluck S."/>
            <person name="Pati A."/>
            <person name="Liolios K."/>
            <person name="Ivanova N."/>
            <person name="Mavromatis K."/>
            <person name="Mikhailova N."/>
            <person name="Chen A."/>
            <person name="Palaniappan K."/>
            <person name="Land M."/>
            <person name="Hauser L."/>
            <person name="Chang Y.J."/>
            <person name="Jeffries C.D."/>
            <person name="Brettin T."/>
            <person name="Goker M."/>
            <person name="Beck B."/>
            <person name="Bristow J."/>
            <person name="Eisen J.A."/>
            <person name="Markowitz V."/>
            <person name="Hugenholtz P."/>
            <person name="Kyrpides N.C."/>
            <person name="Klenk H.P."/>
            <person name="Chen F."/>
        </authorList>
    </citation>
    <scope>NUCLEOTIDE SEQUENCE [LARGE SCALE GENOMIC DNA]</scope>
    <source>
        <strain evidence="2">ATCC 33386 / NCTC 11300</strain>
        <plasmid evidence="2">Plasmid pSTERM01</plasmid>
    </source>
</reference>
<name>D1ARZ0_SEBTE</name>
<protein>
    <submittedName>
        <fullName evidence="1">Uncharacterized protein</fullName>
    </submittedName>
</protein>
<accession>D1ARZ0</accession>
<dbReference type="EMBL" id="CP001740">
    <property type="protein sequence ID" value="ACZ10977.1"/>
    <property type="molecule type" value="Genomic_DNA"/>
</dbReference>
<dbReference type="AlphaFoldDB" id="D1ARZ0"/>
<proteinExistence type="predicted"/>
<gene>
    <name evidence="1" type="ORF">Sterm_4145</name>
</gene>